<reference evidence="4 5" key="1">
    <citation type="journal article" date="2015" name="Nature">
        <title>rRNA introns, odd ribosomes, and small enigmatic genomes across a large radiation of phyla.</title>
        <authorList>
            <person name="Brown C.T."/>
            <person name="Hug L.A."/>
            <person name="Thomas B.C."/>
            <person name="Sharon I."/>
            <person name="Castelle C.J."/>
            <person name="Singh A."/>
            <person name="Wilkins M.J."/>
            <person name="Williams K.H."/>
            <person name="Banfield J.F."/>
        </authorList>
    </citation>
    <scope>NUCLEOTIDE SEQUENCE [LARGE SCALE GENOMIC DNA]</scope>
</reference>
<proteinExistence type="predicted"/>
<feature type="domain" description="HTH arsR-type" evidence="3">
    <location>
        <begin position="291"/>
        <end position="365"/>
    </location>
</feature>
<dbReference type="GO" id="GO:0004222">
    <property type="term" value="F:metalloendopeptidase activity"/>
    <property type="evidence" value="ECO:0007669"/>
    <property type="project" value="TreeGrafter"/>
</dbReference>
<accession>A0A0G0TTW8</accession>
<keyword evidence="1" id="KW-0175">Coiled coil</keyword>
<dbReference type="InterPro" id="IPR036390">
    <property type="entry name" value="WH_DNA-bd_sf"/>
</dbReference>
<dbReference type="InterPro" id="IPR036388">
    <property type="entry name" value="WH-like_DNA-bd_sf"/>
</dbReference>
<comment type="caution">
    <text evidence="4">The sequence shown here is derived from an EMBL/GenBank/DDBJ whole genome shotgun (WGS) entry which is preliminary data.</text>
</comment>
<organism evidence="4 5">
    <name type="scientific">Candidatus Daviesbacteria bacterium GW2011_GWC2_40_12</name>
    <dbReference type="NCBI Taxonomy" id="1618431"/>
    <lineage>
        <taxon>Bacteria</taxon>
        <taxon>Candidatus Daviesiibacteriota</taxon>
    </lineage>
</organism>
<dbReference type="GO" id="GO:0003700">
    <property type="term" value="F:DNA-binding transcription factor activity"/>
    <property type="evidence" value="ECO:0007669"/>
    <property type="project" value="InterPro"/>
</dbReference>
<dbReference type="InterPro" id="IPR016047">
    <property type="entry name" value="M23ase_b-sheet_dom"/>
</dbReference>
<dbReference type="InterPro" id="IPR011055">
    <property type="entry name" value="Dup_hybrid_motif"/>
</dbReference>
<dbReference type="Gene3D" id="2.70.70.10">
    <property type="entry name" value="Glucose Permease (Domain IIA)"/>
    <property type="match status" value="1"/>
</dbReference>
<feature type="region of interest" description="Disordered" evidence="2">
    <location>
        <begin position="1"/>
        <end position="59"/>
    </location>
</feature>
<dbReference type="Gene3D" id="1.10.10.10">
    <property type="entry name" value="Winged helix-like DNA-binding domain superfamily/Winged helix DNA-binding domain"/>
    <property type="match status" value="1"/>
</dbReference>
<dbReference type="SUPFAM" id="SSF51261">
    <property type="entry name" value="Duplicated hybrid motif"/>
    <property type="match status" value="1"/>
</dbReference>
<dbReference type="Proteomes" id="UP000034881">
    <property type="component" value="Unassembled WGS sequence"/>
</dbReference>
<dbReference type="AlphaFoldDB" id="A0A0G0TTW8"/>
<gene>
    <name evidence="4" type="ORF">UT77_C0013G0007</name>
</gene>
<dbReference type="CDD" id="cd12797">
    <property type="entry name" value="M23_peptidase"/>
    <property type="match status" value="1"/>
</dbReference>
<dbReference type="InterPro" id="IPR001845">
    <property type="entry name" value="HTH_ArsR_DNA-bd_dom"/>
</dbReference>
<dbReference type="SUPFAM" id="SSF46785">
    <property type="entry name" value="Winged helix' DNA-binding domain"/>
    <property type="match status" value="1"/>
</dbReference>
<protein>
    <submittedName>
        <fullName evidence="4">Peptidase M23 family protein</fullName>
    </submittedName>
</protein>
<name>A0A0G0TTW8_9BACT</name>
<feature type="compositionally biased region" description="Basic and acidic residues" evidence="2">
    <location>
        <begin position="219"/>
        <end position="236"/>
    </location>
</feature>
<feature type="compositionally biased region" description="Basic and acidic residues" evidence="2">
    <location>
        <begin position="251"/>
        <end position="263"/>
    </location>
</feature>
<feature type="coiled-coil region" evidence="1">
    <location>
        <begin position="288"/>
        <end position="326"/>
    </location>
</feature>
<evidence type="ECO:0000313" key="4">
    <source>
        <dbReference type="EMBL" id="KKR41337.1"/>
    </source>
</evidence>
<evidence type="ECO:0000313" key="5">
    <source>
        <dbReference type="Proteomes" id="UP000034881"/>
    </source>
</evidence>
<dbReference type="PANTHER" id="PTHR21666">
    <property type="entry name" value="PEPTIDASE-RELATED"/>
    <property type="match status" value="1"/>
</dbReference>
<feature type="region of interest" description="Disordered" evidence="2">
    <location>
        <begin position="214"/>
        <end position="277"/>
    </location>
</feature>
<evidence type="ECO:0000256" key="1">
    <source>
        <dbReference type="SAM" id="Coils"/>
    </source>
</evidence>
<dbReference type="EMBL" id="LBYB01000013">
    <property type="protein sequence ID" value="KKR41337.1"/>
    <property type="molecule type" value="Genomic_DNA"/>
</dbReference>
<dbReference type="PROSITE" id="PS50987">
    <property type="entry name" value="HTH_ARSR_2"/>
    <property type="match status" value="1"/>
</dbReference>
<dbReference type="Pfam" id="PF01551">
    <property type="entry name" value="Peptidase_M23"/>
    <property type="match status" value="1"/>
</dbReference>
<feature type="compositionally biased region" description="Polar residues" evidence="2">
    <location>
        <begin position="37"/>
        <end position="50"/>
    </location>
</feature>
<dbReference type="PANTHER" id="PTHR21666:SF270">
    <property type="entry name" value="MUREIN HYDROLASE ACTIVATOR ENVC"/>
    <property type="match status" value="1"/>
</dbReference>
<evidence type="ECO:0000259" key="3">
    <source>
        <dbReference type="PROSITE" id="PS50987"/>
    </source>
</evidence>
<evidence type="ECO:0000256" key="2">
    <source>
        <dbReference type="SAM" id="MobiDB-lite"/>
    </source>
</evidence>
<dbReference type="InterPro" id="IPR050570">
    <property type="entry name" value="Cell_wall_metabolism_enzyme"/>
</dbReference>
<sequence>MADDPNQIPDQNLTPPSEPIPTEETKSEEVPQKPNPEITNPTDTNTSTQEPKPEEPTVTPAVSIAPATNLFIPQLHYPFSGTFAVTFSFGAKSDNEEIKKKFTEWGITGHNGLDFGLTEGTDVYPCDNGRVIQSGENGDFGNSVTIEHSWGTSLYAHLKETKINVGDNAEVNKVIGISGKTGAAFGEHLHLAIKPNNPDVNNGYLGFIDPSSYLSLPSQKEEPKEETKQEGQKSEETQQQPTEEVPPPIKLEPEKPVEQKEEPQQPETPQNPQAGDEEIQRQVEEKLKTELDLRRQKANEARQTKREENLMRIEKLIEEKKQINNDDVRELLHISQSTATEYLKTLVNRDTIKTEGKGKATVYHY</sequence>